<dbReference type="Proteomes" id="UP000192491">
    <property type="component" value="Unassembled WGS sequence"/>
</dbReference>
<dbReference type="AlphaFoldDB" id="A0A1Y1QHV4"/>
<name>A0A1Y1QHV4_9GAMM</name>
<dbReference type="EMBL" id="MTEJ01000261">
    <property type="protein sequence ID" value="OQX06060.1"/>
    <property type="molecule type" value="Genomic_DNA"/>
</dbReference>
<dbReference type="InterPro" id="IPR008278">
    <property type="entry name" value="4-PPantetheinyl_Trfase_dom"/>
</dbReference>
<gene>
    <name evidence="5" type="ORF">BWK73_31835</name>
</gene>
<dbReference type="InterPro" id="IPR004568">
    <property type="entry name" value="Ppantetheine-prot_Trfase_dom"/>
</dbReference>
<sequence length="125" mass="14325">MILIGLDLQSTKELKSSKQLNNSKLVFTEYETQYIRSKKNPDQTRSGIFSAKEAFIKAFSNLQDTPFYYYTSIEIQHKNNGRPYINTKGNIKEYLIKSSLRIDLSISHTGETSGATVLIYKDNEC</sequence>
<evidence type="ECO:0000256" key="2">
    <source>
        <dbReference type="ARBA" id="ARBA00022723"/>
    </source>
</evidence>
<evidence type="ECO:0000256" key="3">
    <source>
        <dbReference type="ARBA" id="ARBA00022842"/>
    </source>
</evidence>
<organism evidence="5 6">
    <name type="scientific">Thiothrix lacustris</name>
    <dbReference type="NCBI Taxonomy" id="525917"/>
    <lineage>
        <taxon>Bacteria</taxon>
        <taxon>Pseudomonadati</taxon>
        <taxon>Pseudomonadota</taxon>
        <taxon>Gammaproteobacteria</taxon>
        <taxon>Thiotrichales</taxon>
        <taxon>Thiotrichaceae</taxon>
        <taxon>Thiothrix</taxon>
    </lineage>
</organism>
<accession>A0A1Y1QHV4</accession>
<evidence type="ECO:0000259" key="4">
    <source>
        <dbReference type="Pfam" id="PF01648"/>
    </source>
</evidence>
<evidence type="ECO:0000313" key="6">
    <source>
        <dbReference type="Proteomes" id="UP000192491"/>
    </source>
</evidence>
<keyword evidence="2" id="KW-0479">Metal-binding</keyword>
<comment type="caution">
    <text evidence="5">The sequence shown here is derived from an EMBL/GenBank/DDBJ whole genome shotgun (WGS) entry which is preliminary data.</text>
</comment>
<keyword evidence="3" id="KW-0460">Magnesium</keyword>
<evidence type="ECO:0000313" key="5">
    <source>
        <dbReference type="EMBL" id="OQX06060.1"/>
    </source>
</evidence>
<dbReference type="GO" id="GO:0006633">
    <property type="term" value="P:fatty acid biosynthetic process"/>
    <property type="evidence" value="ECO:0007669"/>
    <property type="project" value="InterPro"/>
</dbReference>
<feature type="domain" description="4'-phosphopantetheinyl transferase" evidence="4">
    <location>
        <begin position="4"/>
        <end position="95"/>
    </location>
</feature>
<dbReference type="GO" id="GO:0000287">
    <property type="term" value="F:magnesium ion binding"/>
    <property type="evidence" value="ECO:0007669"/>
    <property type="project" value="InterPro"/>
</dbReference>
<keyword evidence="1" id="KW-0808">Transferase</keyword>
<dbReference type="Gene3D" id="3.90.470.20">
    <property type="entry name" value="4'-phosphopantetheinyl transferase domain"/>
    <property type="match status" value="1"/>
</dbReference>
<evidence type="ECO:0000256" key="1">
    <source>
        <dbReference type="ARBA" id="ARBA00022679"/>
    </source>
</evidence>
<proteinExistence type="predicted"/>
<dbReference type="GO" id="GO:0008897">
    <property type="term" value="F:holo-[acyl-carrier-protein] synthase activity"/>
    <property type="evidence" value="ECO:0007669"/>
    <property type="project" value="InterPro"/>
</dbReference>
<protein>
    <recommendedName>
        <fullName evidence="4">4'-phosphopantetheinyl transferase domain-containing protein</fullName>
    </recommendedName>
</protein>
<dbReference type="SUPFAM" id="SSF56214">
    <property type="entry name" value="4'-phosphopantetheinyl transferase"/>
    <property type="match status" value="1"/>
</dbReference>
<reference evidence="5 6" key="1">
    <citation type="submission" date="2017-01" db="EMBL/GenBank/DDBJ databases">
        <title>Novel large sulfur bacteria in the metagenomes of groundwater-fed chemosynthetic microbial mats in the Lake Huron basin.</title>
        <authorList>
            <person name="Sharrar A.M."/>
            <person name="Flood B.E."/>
            <person name="Bailey J.V."/>
            <person name="Jones D.S."/>
            <person name="Biddanda B."/>
            <person name="Ruberg S.A."/>
            <person name="Marcus D.N."/>
            <person name="Dick G.J."/>
        </authorList>
    </citation>
    <scope>NUCLEOTIDE SEQUENCE [LARGE SCALE GENOMIC DNA]</scope>
    <source>
        <strain evidence="5">A8</strain>
    </source>
</reference>
<dbReference type="InterPro" id="IPR037143">
    <property type="entry name" value="4-PPantetheinyl_Trfase_dom_sf"/>
</dbReference>
<dbReference type="NCBIfam" id="TIGR00556">
    <property type="entry name" value="pantethn_trn"/>
    <property type="match status" value="1"/>
</dbReference>
<dbReference type="Pfam" id="PF01648">
    <property type="entry name" value="ACPS"/>
    <property type="match status" value="1"/>
</dbReference>